<sequence>MIHYLFNTYIAKNMFDGGMQKVRNEGNMGQDFENEFNVDKDQMKIAGYLETIGSVLLFVSFLGKSFTRMGTIILNIVLGVAIIKHLKAGHGFEGSKNALKLFALNTVSYLGTFRKK</sequence>
<organism evidence="3 5">
    <name type="scientific">Salinicoccus halodurans</name>
    <dbReference type="NCBI Taxonomy" id="407035"/>
    <lineage>
        <taxon>Bacteria</taxon>
        <taxon>Bacillati</taxon>
        <taxon>Bacillota</taxon>
        <taxon>Bacilli</taxon>
        <taxon>Bacillales</taxon>
        <taxon>Staphylococcaceae</taxon>
        <taxon>Salinicoccus</taxon>
    </lineage>
</organism>
<evidence type="ECO:0000313" key="4">
    <source>
        <dbReference type="Proteomes" id="UP000034029"/>
    </source>
</evidence>
<feature type="transmembrane region" description="Helical" evidence="1">
    <location>
        <begin position="69"/>
        <end position="86"/>
    </location>
</feature>
<dbReference type="RefSeq" id="WP_046789063.1">
    <property type="nucleotide sequence ID" value="NZ_CP011366.1"/>
</dbReference>
<feature type="transmembrane region" description="Helical" evidence="1">
    <location>
        <begin position="45"/>
        <end position="63"/>
    </location>
</feature>
<evidence type="ECO:0000313" key="3">
    <source>
        <dbReference type="EMBL" id="SFK75333.1"/>
    </source>
</evidence>
<reference evidence="2 4" key="1">
    <citation type="journal article" date="2015" name="Int. J. Syst. Evol. Microbiol.">
        <title>Complete genome sequence of Salinicoccus halodurans H3B36, isolated from the Qaidam Basin in China.</title>
        <authorList>
            <person name="Jiang K."/>
            <person name="Xue Y."/>
            <person name="Ma Y."/>
        </authorList>
    </citation>
    <scope>NUCLEOTIDE SEQUENCE [LARGE SCALE GENOMIC DNA]</scope>
    <source>
        <strain evidence="2 4">H3B36</strain>
    </source>
</reference>
<reference evidence="4" key="2">
    <citation type="submission" date="2015-04" db="EMBL/GenBank/DDBJ databases">
        <title>Complete genome sequence of Salinicoccus halodurans strain H3B36, isolated from the Qaidam basin of China.</title>
        <authorList>
            <person name="Ma Y."/>
            <person name="Jiang K."/>
            <person name="Xue Y."/>
        </authorList>
    </citation>
    <scope>NUCLEOTIDE SEQUENCE [LARGE SCALE GENOMIC DNA]</scope>
    <source>
        <strain evidence="4">H3B36</strain>
    </source>
</reference>
<dbReference type="EMBL" id="CP011366">
    <property type="protein sequence ID" value="AKG72867.1"/>
    <property type="molecule type" value="Genomic_DNA"/>
</dbReference>
<evidence type="ECO:0000256" key="1">
    <source>
        <dbReference type="SAM" id="Phobius"/>
    </source>
</evidence>
<keyword evidence="1" id="KW-1133">Transmembrane helix</keyword>
<protein>
    <submittedName>
        <fullName evidence="3">DoxX-like family protein</fullName>
    </submittedName>
    <submittedName>
        <fullName evidence="2">Membrane protein</fullName>
    </submittedName>
</protein>
<dbReference type="KEGG" id="shv:AAT16_00695"/>
<keyword evidence="4" id="KW-1185">Reference proteome</keyword>
<dbReference type="AlphaFoldDB" id="A0A0F7HIP0"/>
<keyword evidence="1" id="KW-0472">Membrane</keyword>
<reference evidence="3 5" key="3">
    <citation type="submission" date="2016-10" db="EMBL/GenBank/DDBJ databases">
        <authorList>
            <person name="Varghese N."/>
            <person name="Submissions S."/>
        </authorList>
    </citation>
    <scope>NUCLEOTIDE SEQUENCE [LARGE SCALE GENOMIC DNA]</scope>
    <source>
        <strain evidence="3 5">CGMCC 1.6501</strain>
    </source>
</reference>
<dbReference type="Proteomes" id="UP000034029">
    <property type="component" value="Chromosome"/>
</dbReference>
<dbReference type="EMBL" id="FOTB01000003">
    <property type="protein sequence ID" value="SFK75333.1"/>
    <property type="molecule type" value="Genomic_DNA"/>
</dbReference>
<evidence type="ECO:0000313" key="5">
    <source>
        <dbReference type="Proteomes" id="UP000183090"/>
    </source>
</evidence>
<dbReference type="OrthoDB" id="2389644at2"/>
<proteinExistence type="predicted"/>
<evidence type="ECO:0000313" key="2">
    <source>
        <dbReference type="EMBL" id="AKG72867.1"/>
    </source>
</evidence>
<dbReference type="Proteomes" id="UP000183090">
    <property type="component" value="Unassembled WGS sequence"/>
</dbReference>
<accession>A0A0F7HIP0</accession>
<gene>
    <name evidence="2" type="ORF">AAT16_00695</name>
    <name evidence="3" type="ORF">SAMN05216235_1506</name>
</gene>
<keyword evidence="1" id="KW-0812">Transmembrane</keyword>
<name>A0A0F7HIP0_9STAP</name>